<dbReference type="AlphaFoldDB" id="A0A411WLT6"/>
<keyword evidence="2" id="KW-1185">Reference proteome</keyword>
<dbReference type="KEGG" id="prag:EKN56_12680"/>
<evidence type="ECO:0000313" key="2">
    <source>
        <dbReference type="Proteomes" id="UP000293154"/>
    </source>
</evidence>
<dbReference type="EMBL" id="CP034752">
    <property type="protein sequence ID" value="QBH97174.1"/>
    <property type="molecule type" value="Genomic_DNA"/>
</dbReference>
<dbReference type="OrthoDB" id="6471118at2"/>
<reference evidence="1 2" key="1">
    <citation type="submission" date="2019-03" db="EMBL/GenBank/DDBJ databases">
        <title>Pragia sp. nov. isolated from the gut tract of Carduelis flavirostris.</title>
        <authorList>
            <person name="Ge Y."/>
        </authorList>
    </citation>
    <scope>NUCLEOTIDE SEQUENCE [LARGE SCALE GENOMIC DNA]</scope>
    <source>
        <strain evidence="1 2">CF-458</strain>
    </source>
</reference>
<name>A0A411WLT6_9GAMM</name>
<dbReference type="Proteomes" id="UP000293154">
    <property type="component" value="Chromosome"/>
</dbReference>
<dbReference type="RefSeq" id="WP_130592112.1">
    <property type="nucleotide sequence ID" value="NZ_CP034752.1"/>
</dbReference>
<gene>
    <name evidence="1" type="ORF">EKN56_12680</name>
</gene>
<protein>
    <submittedName>
        <fullName evidence="1">Uncharacterized protein</fullName>
    </submittedName>
</protein>
<dbReference type="InterPro" id="IPR059241">
    <property type="entry name" value="SfIV_phage_associated"/>
</dbReference>
<proteinExistence type="predicted"/>
<evidence type="ECO:0000313" key="1">
    <source>
        <dbReference type="EMBL" id="QBH97174.1"/>
    </source>
</evidence>
<dbReference type="NCBIfam" id="NF033230">
    <property type="entry name" value="phage_region_01"/>
    <property type="match status" value="1"/>
</dbReference>
<organism evidence="1 2">
    <name type="scientific">Limnobaculum zhutongyuii</name>
    <dbReference type="NCBI Taxonomy" id="2498113"/>
    <lineage>
        <taxon>Bacteria</taxon>
        <taxon>Pseudomonadati</taxon>
        <taxon>Pseudomonadota</taxon>
        <taxon>Gammaproteobacteria</taxon>
        <taxon>Enterobacterales</taxon>
        <taxon>Budviciaceae</taxon>
        <taxon>Limnobaculum</taxon>
    </lineage>
</organism>
<sequence length="153" mass="17788">MSTYSDLWHVIISRVADIRGIAHSSIGFKNYDNADTVKLYLRAAQIFTLELILHIHRSKYGTKFEPLNGIKALHHLIFMKTKWRIEDIEKMSLNHCLLALQEDIRIDKLPADAQEYLSYLPDYSLTFDGFLDNEWAPGENSTFLHDIQVDNHL</sequence>
<accession>A0A411WLT6</accession>